<dbReference type="OrthoDB" id="1048241at2"/>
<evidence type="ECO:0000313" key="2">
    <source>
        <dbReference type="EMBL" id="SIT96104.1"/>
    </source>
</evidence>
<dbReference type="STRING" id="1121284.SAMN05660493_00776"/>
<dbReference type="Proteomes" id="UP000187261">
    <property type="component" value="Unassembled WGS sequence"/>
</dbReference>
<feature type="transmembrane region" description="Helical" evidence="1">
    <location>
        <begin position="45"/>
        <end position="63"/>
    </location>
</feature>
<evidence type="ECO:0000256" key="1">
    <source>
        <dbReference type="SAM" id="Phobius"/>
    </source>
</evidence>
<reference evidence="3" key="1">
    <citation type="submission" date="2016-10" db="EMBL/GenBank/DDBJ databases">
        <authorList>
            <person name="Varghese N."/>
            <person name="Submissions S."/>
        </authorList>
    </citation>
    <scope>NUCLEOTIDE SEQUENCE [LARGE SCALE GENOMIC DNA]</scope>
    <source>
        <strain evidence="3">DSM 19482</strain>
    </source>
</reference>
<keyword evidence="3" id="KW-1185">Reference proteome</keyword>
<organism evidence="2 3">
    <name type="scientific">Epilithonimonas bovis DSM 19482</name>
    <dbReference type="NCBI Taxonomy" id="1121284"/>
    <lineage>
        <taxon>Bacteria</taxon>
        <taxon>Pseudomonadati</taxon>
        <taxon>Bacteroidota</taxon>
        <taxon>Flavobacteriia</taxon>
        <taxon>Flavobacteriales</taxon>
        <taxon>Weeksellaceae</taxon>
        <taxon>Chryseobacterium group</taxon>
        <taxon>Epilithonimonas</taxon>
    </lineage>
</organism>
<keyword evidence="1" id="KW-0812">Transmembrane</keyword>
<accession>A0A1U7PUB6</accession>
<feature type="transmembrane region" description="Helical" evidence="1">
    <location>
        <begin position="21"/>
        <end position="39"/>
    </location>
</feature>
<sequence>MGFYLYKGLKKPLVFFGLKGKYIIYAVCVIGAGIISALVLSKFGLLGSLLGLAVTAGGVYLIFKRQDKYGLYDKTKNFDQILIFPKKLDNKKLLKNGNNKETSI</sequence>
<evidence type="ECO:0000313" key="3">
    <source>
        <dbReference type="Proteomes" id="UP000187261"/>
    </source>
</evidence>
<keyword evidence="1" id="KW-1133">Transmembrane helix</keyword>
<dbReference type="EMBL" id="FTPU01000006">
    <property type="protein sequence ID" value="SIT96104.1"/>
    <property type="molecule type" value="Genomic_DNA"/>
</dbReference>
<dbReference type="AlphaFoldDB" id="A0A1U7PUB6"/>
<name>A0A1U7PUB6_9FLAO</name>
<keyword evidence="1" id="KW-0472">Membrane</keyword>
<gene>
    <name evidence="2" type="ORF">SAMN05660493_00776</name>
</gene>
<dbReference type="RefSeq" id="WP_076782167.1">
    <property type="nucleotide sequence ID" value="NZ_FTPU01000006.1"/>
</dbReference>
<proteinExistence type="predicted"/>
<evidence type="ECO:0008006" key="4">
    <source>
        <dbReference type="Google" id="ProtNLM"/>
    </source>
</evidence>
<protein>
    <recommendedName>
        <fullName evidence="4">DUF4133 domain-containing protein</fullName>
    </recommendedName>
</protein>